<evidence type="ECO:0000313" key="4">
    <source>
        <dbReference type="EMBL" id="KAE8973885.1"/>
    </source>
</evidence>
<dbReference type="PANTHER" id="PTHR23011">
    <property type="entry name" value="CYCLIC NUCLEOTIDE-BINDING DOMAIN CONTAINING PROTEIN"/>
    <property type="match status" value="1"/>
</dbReference>
<dbReference type="SUPFAM" id="SSF48097">
    <property type="entry name" value="Regulator of G-protein signaling, RGS"/>
    <property type="match status" value="1"/>
</dbReference>
<dbReference type="PROSITE" id="PS50132">
    <property type="entry name" value="RGS"/>
    <property type="match status" value="1"/>
</dbReference>
<dbReference type="CDD" id="cd00038">
    <property type="entry name" value="CAP_ED"/>
    <property type="match status" value="2"/>
</dbReference>
<dbReference type="Gene3D" id="1.10.167.10">
    <property type="entry name" value="Regulator of G-protein Signalling 4, domain 2"/>
    <property type="match status" value="1"/>
</dbReference>
<comment type="caution">
    <text evidence="4">The sequence shown here is derived from an EMBL/GenBank/DDBJ whole genome shotgun (WGS) entry which is preliminary data.</text>
</comment>
<evidence type="ECO:0000256" key="1">
    <source>
        <dbReference type="SAM" id="MobiDB-lite"/>
    </source>
</evidence>
<dbReference type="PROSITE" id="PS50042">
    <property type="entry name" value="CNMP_BINDING_3"/>
    <property type="match status" value="2"/>
</dbReference>
<dbReference type="AlphaFoldDB" id="A0A6A3HYN2"/>
<organism evidence="4 5">
    <name type="scientific">Phytophthora fragariae</name>
    <dbReference type="NCBI Taxonomy" id="53985"/>
    <lineage>
        <taxon>Eukaryota</taxon>
        <taxon>Sar</taxon>
        <taxon>Stramenopiles</taxon>
        <taxon>Oomycota</taxon>
        <taxon>Peronosporomycetes</taxon>
        <taxon>Peronosporales</taxon>
        <taxon>Peronosporaceae</taxon>
        <taxon>Phytophthora</taxon>
    </lineage>
</organism>
<protein>
    <recommendedName>
        <fullName evidence="6">Cyclic nucleotide-binding domain-containing protein</fullName>
    </recommendedName>
</protein>
<dbReference type="InterPro" id="IPR000595">
    <property type="entry name" value="cNMP-bd_dom"/>
</dbReference>
<dbReference type="SMART" id="SM00315">
    <property type="entry name" value="RGS"/>
    <property type="match status" value="1"/>
</dbReference>
<sequence length="757" mass="83965">MGGAASAAKYGPDSNKMVVDTLKKLPFMQMMDERLLQELARCFQVAKYAKGAVIKNDATSRFFVVVAEGSVDISTMLLRPDSNQLVSELLCQRKTGDYISYVARDQLVAQMMGDDSDDAPRTAKDARKKLAALLELNKTTADPFVGCTLLKLNFDKFSKLRSRLTVHAVGMKNTARFFGGRKGKGGMGAMTAPEKLHLMGSIVESEIVNYLIEIPFLERVEMTRLVMLANMCSYLFVRRGESVCVEGEIGDRFFVCIKGSLQATLQVSQNAAQPTFTALTPEGGPGRRTTIVALQENAAGAFGDKKIQALKRMGTGSYFSEISFVFKIPRVCSITALDDALLVYVDRTAFCNFLKVAPDAAVVLLEHVRLNFMDTLIKQGCAFLNAIPPLKLQELSYMSEIVDYEFDTMIMRRGDQKTAFYVLLRGVVEVNYGSTSTIVEAENEDGMGEDASDKGSGLVLVHPGGYFGQEALLLKCGSLADVRCLDHCLVLKLMPENFHEFFSTLPELFAEFCIKCLRERAHPDHVMQHYEGHKLWAADCVSRLRHHEVALFEYIEDFKWEADISEDRIHERALVIYLKFLADTSTTPVNISPGVLAALEDELSSDSVGRDVFAAVREEILDGMDDEAFHAFKFSRIFQEFLTVLHCQRAVFESLTPEMESMLSMRSPPPLAVRRFTTHRGEHSPKNALPPPKRAFGSGLSGFGADRFRRNSATVFAVANSMGTIDDDMFAPLAGHSRRKTKAGGGTSRKLSTSFVF</sequence>
<dbReference type="InterPro" id="IPR018490">
    <property type="entry name" value="cNMP-bd_dom_sf"/>
</dbReference>
<dbReference type="Gene3D" id="2.60.120.10">
    <property type="entry name" value="Jelly Rolls"/>
    <property type="match status" value="3"/>
</dbReference>
<evidence type="ECO:0000259" key="3">
    <source>
        <dbReference type="PROSITE" id="PS50132"/>
    </source>
</evidence>
<dbReference type="InterPro" id="IPR016137">
    <property type="entry name" value="RGS"/>
</dbReference>
<dbReference type="InterPro" id="IPR036305">
    <property type="entry name" value="RGS_sf"/>
</dbReference>
<feature type="domain" description="Cyclic nucleotide-binding" evidence="2">
    <location>
        <begin position="216"/>
        <end position="354"/>
    </location>
</feature>
<dbReference type="Pfam" id="PF00027">
    <property type="entry name" value="cNMP_binding"/>
    <property type="match status" value="1"/>
</dbReference>
<feature type="region of interest" description="Disordered" evidence="1">
    <location>
        <begin position="737"/>
        <end position="757"/>
    </location>
</feature>
<feature type="domain" description="Cyclic nucleotide-binding" evidence="2">
    <location>
        <begin position="383"/>
        <end position="502"/>
    </location>
</feature>
<dbReference type="SUPFAM" id="SSF51206">
    <property type="entry name" value="cAMP-binding domain-like"/>
    <property type="match status" value="3"/>
</dbReference>
<dbReference type="EMBL" id="QXFW01002983">
    <property type="protein sequence ID" value="KAE8973885.1"/>
    <property type="molecule type" value="Genomic_DNA"/>
</dbReference>
<dbReference type="InterPro" id="IPR044926">
    <property type="entry name" value="RGS_subdomain_2"/>
</dbReference>
<evidence type="ECO:0008006" key="6">
    <source>
        <dbReference type="Google" id="ProtNLM"/>
    </source>
</evidence>
<proteinExistence type="predicted"/>
<gene>
    <name evidence="4" type="ORF">PF011_g25078</name>
</gene>
<name>A0A6A3HYN2_9STRA</name>
<feature type="domain" description="RGS" evidence="3">
    <location>
        <begin position="524"/>
        <end position="642"/>
    </location>
</feature>
<dbReference type="Proteomes" id="UP000460718">
    <property type="component" value="Unassembled WGS sequence"/>
</dbReference>
<accession>A0A6A3HYN2</accession>
<dbReference type="Pfam" id="PF00615">
    <property type="entry name" value="RGS"/>
    <property type="match status" value="1"/>
</dbReference>
<evidence type="ECO:0000259" key="2">
    <source>
        <dbReference type="PROSITE" id="PS50042"/>
    </source>
</evidence>
<dbReference type="PANTHER" id="PTHR23011:SF28">
    <property type="entry name" value="CYCLIC NUCLEOTIDE-BINDING DOMAIN CONTAINING PROTEIN"/>
    <property type="match status" value="1"/>
</dbReference>
<dbReference type="SMART" id="SM00100">
    <property type="entry name" value="cNMP"/>
    <property type="match status" value="2"/>
</dbReference>
<dbReference type="InterPro" id="IPR014710">
    <property type="entry name" value="RmlC-like_jellyroll"/>
</dbReference>
<evidence type="ECO:0000313" key="5">
    <source>
        <dbReference type="Proteomes" id="UP000460718"/>
    </source>
</evidence>
<reference evidence="4 5" key="1">
    <citation type="submission" date="2018-09" db="EMBL/GenBank/DDBJ databases">
        <title>Genomic investigation of the strawberry pathogen Phytophthora fragariae indicates pathogenicity is determined by transcriptional variation in three key races.</title>
        <authorList>
            <person name="Adams T.M."/>
            <person name="Armitage A.D."/>
            <person name="Sobczyk M.K."/>
            <person name="Bates H.J."/>
            <person name="Dunwell J.M."/>
            <person name="Nellist C.F."/>
            <person name="Harrison R.J."/>
        </authorList>
    </citation>
    <scope>NUCLEOTIDE SEQUENCE [LARGE SCALE GENOMIC DNA]</scope>
    <source>
        <strain evidence="4 5">SCRP245</strain>
    </source>
</reference>